<reference evidence="1 2" key="1">
    <citation type="submission" date="2015-01" db="EMBL/GenBank/DDBJ databases">
        <title>Draft genome sequence of Pedobacter sp. NL19 isolated from sludge of an effluent treatment pond in an abandoned uranium mine.</title>
        <authorList>
            <person name="Santos T."/>
            <person name="Caetano T."/>
            <person name="Covas C."/>
            <person name="Cruz A."/>
            <person name="Mendo S."/>
        </authorList>
    </citation>
    <scope>NUCLEOTIDE SEQUENCE [LARGE SCALE GENOMIC DNA]</scope>
    <source>
        <strain evidence="1 2">NL19</strain>
    </source>
</reference>
<dbReference type="RefSeq" id="WP_041885920.1">
    <property type="nucleotide sequence ID" value="NZ_JXRA01000116.1"/>
</dbReference>
<accession>A0A0D0FRG1</accession>
<feature type="non-terminal residue" evidence="1">
    <location>
        <position position="1"/>
    </location>
</feature>
<gene>
    <name evidence="1" type="ORF">TH53_22625</name>
</gene>
<evidence type="ECO:0000313" key="2">
    <source>
        <dbReference type="Proteomes" id="UP000032049"/>
    </source>
</evidence>
<dbReference type="AlphaFoldDB" id="A0A0D0FRG1"/>
<organism evidence="1 2">
    <name type="scientific">Pedobacter lusitanus</name>
    <dbReference type="NCBI Taxonomy" id="1503925"/>
    <lineage>
        <taxon>Bacteria</taxon>
        <taxon>Pseudomonadati</taxon>
        <taxon>Bacteroidota</taxon>
        <taxon>Sphingobacteriia</taxon>
        <taxon>Sphingobacteriales</taxon>
        <taxon>Sphingobacteriaceae</taxon>
        <taxon>Pedobacter</taxon>
    </lineage>
</organism>
<dbReference type="Proteomes" id="UP000032049">
    <property type="component" value="Unassembled WGS sequence"/>
</dbReference>
<sequence length="150" mass="17391">VLLRALNVIKSNHITYLLAVGGGSVIDGTKFLSAAALYQGEEPWDILKNKIRFYKKHDAKYRILENRSLVIYEFQRPGDKQTGFKPLLSYYYSEGVDGEVYPLTIDNLKRTFKEQAAFDIIDANFKTDQDLVSYDTYNHMFRINRLLARI</sequence>
<dbReference type="Gene3D" id="3.40.50.1970">
    <property type="match status" value="1"/>
</dbReference>
<dbReference type="SUPFAM" id="SSF56796">
    <property type="entry name" value="Dehydroquinate synthase-like"/>
    <property type="match status" value="1"/>
</dbReference>
<dbReference type="STRING" id="1503925.TH53_22625"/>
<dbReference type="EMBL" id="JXRA01000116">
    <property type="protein sequence ID" value="KIO75054.1"/>
    <property type="molecule type" value="Genomic_DNA"/>
</dbReference>
<protein>
    <submittedName>
        <fullName evidence="1">Uncharacterized protein</fullName>
    </submittedName>
</protein>
<evidence type="ECO:0000313" key="1">
    <source>
        <dbReference type="EMBL" id="KIO75054.1"/>
    </source>
</evidence>
<name>A0A0D0FRG1_9SPHI</name>
<comment type="caution">
    <text evidence="1">The sequence shown here is derived from an EMBL/GenBank/DDBJ whole genome shotgun (WGS) entry which is preliminary data.</text>
</comment>
<keyword evidence="2" id="KW-1185">Reference proteome</keyword>
<proteinExistence type="predicted"/>